<name>A0A2J8HYT7_VIBDI</name>
<evidence type="ECO:0000256" key="11">
    <source>
        <dbReference type="SAM" id="Phobius"/>
    </source>
</evidence>
<dbReference type="NCBIfam" id="NF003603">
    <property type="entry name" value="PRK05257.1-1"/>
    <property type="match status" value="1"/>
</dbReference>
<keyword evidence="11" id="KW-1133">Transmembrane helix</keyword>
<dbReference type="GO" id="GO:0047545">
    <property type="term" value="F:(S)-2-hydroxyglutarate dehydrogenase activity"/>
    <property type="evidence" value="ECO:0007669"/>
    <property type="project" value="TreeGrafter"/>
</dbReference>
<keyword evidence="5 9" id="KW-0816">Tricarboxylic acid cycle</keyword>
<dbReference type="InterPro" id="IPR006231">
    <property type="entry name" value="MQO"/>
</dbReference>
<accession>A0A2J8HYT7</accession>
<comment type="pathway">
    <text evidence="3 9">Carbohydrate metabolism; tricarboxylic acid cycle; oxaloacetate from (S)-malate (quinone route): step 1/1.</text>
</comment>
<evidence type="ECO:0000256" key="7">
    <source>
        <dbReference type="ARBA" id="ARBA00022827"/>
    </source>
</evidence>
<dbReference type="NCBIfam" id="TIGR01320">
    <property type="entry name" value="mal_quin_oxido"/>
    <property type="match status" value="1"/>
</dbReference>
<keyword evidence="7 9" id="KW-0274">FAD</keyword>
<dbReference type="EC" id="1.1.5.4" evidence="9"/>
<dbReference type="HAMAP" id="MF_00212">
    <property type="entry name" value="MQO"/>
    <property type="match status" value="1"/>
</dbReference>
<dbReference type="SUPFAM" id="SSF51905">
    <property type="entry name" value="FAD/NAD(P)-binding domain"/>
    <property type="match status" value="1"/>
</dbReference>
<evidence type="ECO:0000256" key="2">
    <source>
        <dbReference type="ARBA" id="ARBA00001974"/>
    </source>
</evidence>
<evidence type="ECO:0000256" key="6">
    <source>
        <dbReference type="ARBA" id="ARBA00022630"/>
    </source>
</evidence>
<dbReference type="InterPro" id="IPR036188">
    <property type="entry name" value="FAD/NAD-bd_sf"/>
</dbReference>
<dbReference type="Pfam" id="PF06039">
    <property type="entry name" value="Mqo"/>
    <property type="match status" value="1"/>
</dbReference>
<dbReference type="AlphaFoldDB" id="A0A2J8HYT7"/>
<evidence type="ECO:0000256" key="4">
    <source>
        <dbReference type="ARBA" id="ARBA00006389"/>
    </source>
</evidence>
<evidence type="ECO:0000256" key="1">
    <source>
        <dbReference type="ARBA" id="ARBA00001139"/>
    </source>
</evidence>
<dbReference type="OrthoDB" id="9763983at2"/>
<proteinExistence type="inferred from homology"/>
<keyword evidence="8 9" id="KW-0560">Oxidoreductase</keyword>
<dbReference type="RefSeq" id="WP_102966783.1">
    <property type="nucleotide sequence ID" value="NZ_POSK01000011.1"/>
</dbReference>
<dbReference type="NCBIfam" id="NF009875">
    <property type="entry name" value="PRK13339.1"/>
    <property type="match status" value="1"/>
</dbReference>
<gene>
    <name evidence="9 12" type="primary">mqo</name>
    <name evidence="12" type="ORF">C1N32_16310</name>
</gene>
<protein>
    <recommendedName>
        <fullName evidence="9">Probable malate:quinone oxidoreductase</fullName>
        <ecNumber evidence="9">1.1.5.4</ecNumber>
    </recommendedName>
    <alternativeName>
        <fullName evidence="9">MQO</fullName>
    </alternativeName>
    <alternativeName>
        <fullName evidence="9">Malate dehydrogenase [quinone]</fullName>
    </alternativeName>
</protein>
<evidence type="ECO:0000313" key="13">
    <source>
        <dbReference type="Proteomes" id="UP000236449"/>
    </source>
</evidence>
<dbReference type="Proteomes" id="UP000236449">
    <property type="component" value="Unassembled WGS sequence"/>
</dbReference>
<evidence type="ECO:0000256" key="5">
    <source>
        <dbReference type="ARBA" id="ARBA00022532"/>
    </source>
</evidence>
<dbReference type="GO" id="GO:0008924">
    <property type="term" value="F:L-malate dehydrogenase (quinone) activity"/>
    <property type="evidence" value="ECO:0007669"/>
    <property type="project" value="UniProtKB-UniRule"/>
</dbReference>
<evidence type="ECO:0000256" key="3">
    <source>
        <dbReference type="ARBA" id="ARBA00005012"/>
    </source>
</evidence>
<dbReference type="UniPathway" id="UPA00223">
    <property type="reaction ID" value="UER01008"/>
</dbReference>
<dbReference type="NCBIfam" id="NF003605">
    <property type="entry name" value="PRK05257.1-4"/>
    <property type="match status" value="1"/>
</dbReference>
<keyword evidence="6 9" id="KW-0285">Flavoprotein</keyword>
<evidence type="ECO:0000313" key="12">
    <source>
        <dbReference type="EMBL" id="PNI03421.1"/>
    </source>
</evidence>
<feature type="transmembrane region" description="Helical" evidence="11">
    <location>
        <begin position="21"/>
        <end position="40"/>
    </location>
</feature>
<dbReference type="PANTHER" id="PTHR43104:SF2">
    <property type="entry name" value="L-2-HYDROXYGLUTARATE DEHYDROGENASE, MITOCHONDRIAL"/>
    <property type="match status" value="1"/>
</dbReference>
<evidence type="ECO:0000256" key="9">
    <source>
        <dbReference type="HAMAP-Rule" id="MF_00212"/>
    </source>
</evidence>
<organism evidence="12 13">
    <name type="scientific">Vibrio diazotrophicus</name>
    <dbReference type="NCBI Taxonomy" id="685"/>
    <lineage>
        <taxon>Bacteria</taxon>
        <taxon>Pseudomonadati</taxon>
        <taxon>Pseudomonadota</taxon>
        <taxon>Gammaproteobacteria</taxon>
        <taxon>Vibrionales</taxon>
        <taxon>Vibrionaceae</taxon>
        <taxon>Vibrio</taxon>
    </lineage>
</organism>
<keyword evidence="11" id="KW-0472">Membrane</keyword>
<dbReference type="GO" id="GO:0006099">
    <property type="term" value="P:tricarboxylic acid cycle"/>
    <property type="evidence" value="ECO:0007669"/>
    <property type="project" value="UniProtKB-UniRule"/>
</dbReference>
<evidence type="ECO:0000256" key="10">
    <source>
        <dbReference type="SAM" id="MobiDB-lite"/>
    </source>
</evidence>
<dbReference type="NCBIfam" id="NF003606">
    <property type="entry name" value="PRK05257.2-1"/>
    <property type="match status" value="1"/>
</dbReference>
<reference evidence="12 13" key="1">
    <citation type="submission" date="2018-01" db="EMBL/GenBank/DDBJ databases">
        <title>Draft genome sequences of six Vibrio diazotrophicus strains isolated from deep-sea sediments of the Baltic Sea.</title>
        <authorList>
            <person name="Castillo D."/>
            <person name="Vandieken V."/>
            <person name="Chiang O."/>
            <person name="Middelboe M."/>
        </authorList>
    </citation>
    <scope>NUCLEOTIDE SEQUENCE [LARGE SCALE GENOMIC DNA]</scope>
    <source>
        <strain evidence="12 13">60.27F</strain>
    </source>
</reference>
<dbReference type="PANTHER" id="PTHR43104">
    <property type="entry name" value="L-2-HYDROXYGLUTARATE DEHYDROGENASE, MITOCHONDRIAL"/>
    <property type="match status" value="1"/>
</dbReference>
<comment type="cofactor">
    <cofactor evidence="2 9">
        <name>FAD</name>
        <dbReference type="ChEBI" id="CHEBI:57692"/>
    </cofactor>
</comment>
<dbReference type="NCBIfam" id="NF003611">
    <property type="entry name" value="PRK05257.3-2"/>
    <property type="match status" value="1"/>
</dbReference>
<sequence>MSNVTGQKGFSQLSSNAAEKLVDVVLIGGGIMSATLGTFIQQLEPNWTINMFERLDKVAEESSNGWNNAGTGHSSLAESNYTPQTSDGEVTMGKALEIYEQFQLSRQFWAYLVEQGLIRDPSTFVNSVPHMSFVTGENNVDFLRKRYQTLRSSPLFDGMVYSEDREQIKSWAPLLIQDRDETQPIAATRSRFGTDVNFGALTHHMVDILNQNENFTLNTKHEVKTLHRQSDGTWKITVKNLDNNSIRTVHTKYVFIGAGGASLTLLQKSGIPESRQYGGFPVGGQFLVTENPEIVKLHRAKVYGKAAVGAPPMSVPHMDTRFIDGKEVVLFGPFASFSSKFLKQGSLLDLFGSVTPSNLIPMTQVGLKSFDLIKYLVGELLQSSEDRMKALREFFPTAQSEDWSLWQAGQRVQIIKKVAGKNAELHLGSELVHAADGSLTALLGASPGASVSAAVMLELLQRCFAEHMATEEWQQKIKQMIPSYGVALNEHPELNQEILLNTSKVLKLTQDLVEVRSIKEEVEESEQPALATTA</sequence>
<comment type="catalytic activity">
    <reaction evidence="1 9">
        <text>(S)-malate + a quinone = a quinol + oxaloacetate</text>
        <dbReference type="Rhea" id="RHEA:46012"/>
        <dbReference type="ChEBI" id="CHEBI:15589"/>
        <dbReference type="ChEBI" id="CHEBI:16452"/>
        <dbReference type="ChEBI" id="CHEBI:24646"/>
        <dbReference type="ChEBI" id="CHEBI:132124"/>
        <dbReference type="EC" id="1.1.5.4"/>
    </reaction>
</comment>
<comment type="caution">
    <text evidence="12">The sequence shown here is derived from an EMBL/GenBank/DDBJ whole genome shotgun (WGS) entry which is preliminary data.</text>
</comment>
<dbReference type="Gene3D" id="3.50.50.60">
    <property type="entry name" value="FAD/NAD(P)-binding domain"/>
    <property type="match status" value="1"/>
</dbReference>
<keyword evidence="11" id="KW-0812">Transmembrane</keyword>
<dbReference type="EMBL" id="POSK01000011">
    <property type="protein sequence ID" value="PNI03421.1"/>
    <property type="molecule type" value="Genomic_DNA"/>
</dbReference>
<comment type="similarity">
    <text evidence="4 9">Belongs to the MQO family.</text>
</comment>
<evidence type="ECO:0000256" key="8">
    <source>
        <dbReference type="ARBA" id="ARBA00023002"/>
    </source>
</evidence>
<feature type="region of interest" description="Disordered" evidence="10">
    <location>
        <begin position="63"/>
        <end position="86"/>
    </location>
</feature>